<accession>A0A7W4P373</accession>
<dbReference type="Pfam" id="PF01755">
    <property type="entry name" value="Glyco_transf_25"/>
    <property type="match status" value="1"/>
</dbReference>
<evidence type="ECO:0000259" key="1">
    <source>
        <dbReference type="Pfam" id="PF01755"/>
    </source>
</evidence>
<keyword evidence="3" id="KW-1185">Reference proteome</keyword>
<name>A0A7W4P373_9PROT</name>
<evidence type="ECO:0000313" key="3">
    <source>
        <dbReference type="Proteomes" id="UP000561066"/>
    </source>
</evidence>
<sequence length="246" mass="27500">MKYIYINRDKDVKRREIFLEKNFHVENIERFSAVDKQNINKNDLIGRGILNEDCIYGNAAIANALSHIYLWSGVIESGKSACIFEDDAIICKNFTSECKKVIDSLGEDWDIVLFGNNFDASLYLCIVPGVLDGVVSFNSKKFAENADNFSDITIDAKAVKLLEAFGLCGYAISPRGAGKLMNSIIPIRDMTFNIDIVGGLYKNGSLDNFLCAAYKQMNAYCCVPPLCVSKNDKSISTMWNGEDFYH</sequence>
<feature type="domain" description="Glycosyl transferase family 25" evidence="1">
    <location>
        <begin position="6"/>
        <end position="194"/>
    </location>
</feature>
<gene>
    <name evidence="2" type="ORF">HLH21_07285</name>
</gene>
<evidence type="ECO:0000313" key="2">
    <source>
        <dbReference type="EMBL" id="MBB2175737.1"/>
    </source>
</evidence>
<dbReference type="Proteomes" id="UP000561066">
    <property type="component" value="Unassembled WGS sequence"/>
</dbReference>
<organism evidence="2 3">
    <name type="scientific">Gluconacetobacter johannae</name>
    <dbReference type="NCBI Taxonomy" id="112140"/>
    <lineage>
        <taxon>Bacteria</taxon>
        <taxon>Pseudomonadati</taxon>
        <taxon>Pseudomonadota</taxon>
        <taxon>Alphaproteobacteria</taxon>
        <taxon>Acetobacterales</taxon>
        <taxon>Acetobacteraceae</taxon>
        <taxon>Gluconacetobacter</taxon>
    </lineage>
</organism>
<dbReference type="InterPro" id="IPR002654">
    <property type="entry name" value="Glyco_trans_25"/>
</dbReference>
<proteinExistence type="predicted"/>
<reference evidence="2 3" key="1">
    <citation type="submission" date="2020-04" db="EMBL/GenBank/DDBJ databases">
        <title>Description of novel Gluconacetobacter.</title>
        <authorList>
            <person name="Sombolestani A."/>
        </authorList>
    </citation>
    <scope>NUCLEOTIDE SEQUENCE [LARGE SCALE GENOMIC DNA]</scope>
    <source>
        <strain evidence="2 3">LMG 21312</strain>
    </source>
</reference>
<protein>
    <recommendedName>
        <fullName evidence="1">Glycosyl transferase family 25 domain-containing protein</fullName>
    </recommendedName>
</protein>
<dbReference type="AlphaFoldDB" id="A0A7W4P373"/>
<dbReference type="EMBL" id="JABEQH010000008">
    <property type="protein sequence ID" value="MBB2175737.1"/>
    <property type="molecule type" value="Genomic_DNA"/>
</dbReference>
<comment type="caution">
    <text evidence="2">The sequence shown here is derived from an EMBL/GenBank/DDBJ whole genome shotgun (WGS) entry which is preliminary data.</text>
</comment>
<dbReference type="RefSeq" id="WP_182942814.1">
    <property type="nucleotide sequence ID" value="NZ_JABEQH010000008.1"/>
</dbReference>